<sequence length="124" mass="13799">MRNMVHANPILRVFFRIGSPRLAVLNHLMALSKVVSWASIQSQCLMAPQICFDTQHPKKRWLMSSTPSPQSSHSIGRPRNSKLVLVGSLPLSTSHIVKEHLGGIRKCHMKAIQGLGLDLSLRKS</sequence>
<dbReference type="EMBL" id="OOIL02000813">
    <property type="protein sequence ID" value="VFQ69643.1"/>
    <property type="molecule type" value="Genomic_DNA"/>
</dbReference>
<accession>A0A484KV99</accession>
<evidence type="ECO:0000313" key="1">
    <source>
        <dbReference type="EMBL" id="VFQ69643.1"/>
    </source>
</evidence>
<keyword evidence="2" id="KW-1185">Reference proteome</keyword>
<reference evidence="1 2" key="1">
    <citation type="submission" date="2018-04" db="EMBL/GenBank/DDBJ databases">
        <authorList>
            <person name="Vogel A."/>
        </authorList>
    </citation>
    <scope>NUCLEOTIDE SEQUENCE [LARGE SCALE GENOMIC DNA]</scope>
</reference>
<evidence type="ECO:0000313" key="2">
    <source>
        <dbReference type="Proteomes" id="UP000595140"/>
    </source>
</evidence>
<gene>
    <name evidence="1" type="ORF">CCAM_LOCUS11419</name>
</gene>
<protein>
    <submittedName>
        <fullName evidence="1">Uncharacterized protein</fullName>
    </submittedName>
</protein>
<name>A0A484KV99_9ASTE</name>
<dbReference type="AlphaFoldDB" id="A0A484KV99"/>
<dbReference type="Proteomes" id="UP000595140">
    <property type="component" value="Unassembled WGS sequence"/>
</dbReference>
<organism evidence="1 2">
    <name type="scientific">Cuscuta campestris</name>
    <dbReference type="NCBI Taxonomy" id="132261"/>
    <lineage>
        <taxon>Eukaryota</taxon>
        <taxon>Viridiplantae</taxon>
        <taxon>Streptophyta</taxon>
        <taxon>Embryophyta</taxon>
        <taxon>Tracheophyta</taxon>
        <taxon>Spermatophyta</taxon>
        <taxon>Magnoliopsida</taxon>
        <taxon>eudicotyledons</taxon>
        <taxon>Gunneridae</taxon>
        <taxon>Pentapetalae</taxon>
        <taxon>asterids</taxon>
        <taxon>lamiids</taxon>
        <taxon>Solanales</taxon>
        <taxon>Convolvulaceae</taxon>
        <taxon>Cuscuteae</taxon>
        <taxon>Cuscuta</taxon>
        <taxon>Cuscuta subgen. Grammica</taxon>
        <taxon>Cuscuta sect. Cleistogrammica</taxon>
    </lineage>
</organism>
<proteinExistence type="predicted"/>